<name>A0A1A8HCT9_9TELE</name>
<reference evidence="1" key="1">
    <citation type="submission" date="2016-05" db="EMBL/GenBank/DDBJ databases">
        <authorList>
            <person name="Lavstsen T."/>
            <person name="Jespersen J.S."/>
        </authorList>
    </citation>
    <scope>NUCLEOTIDE SEQUENCE</scope>
    <source>
        <tissue evidence="1">Brain</tissue>
    </source>
</reference>
<accession>A0A1A8HCT9</accession>
<gene>
    <name evidence="1" type="primary">Nfu_g_1_016283</name>
</gene>
<sequence length="62" mass="6964">RSSSTRLVSPGDIYRLKDVINVGNWVDDIHVKLPDSNGSLCASLVLTFLQIASFWVEYLKLL</sequence>
<feature type="non-terminal residue" evidence="1">
    <location>
        <position position="62"/>
    </location>
</feature>
<evidence type="ECO:0000313" key="1">
    <source>
        <dbReference type="EMBL" id="SBQ81009.1"/>
    </source>
</evidence>
<dbReference type="AlphaFoldDB" id="A0A1A8HCT9"/>
<organism evidence="1">
    <name type="scientific">Nothobranchius korthausae</name>
    <dbReference type="NCBI Taxonomy" id="1143690"/>
    <lineage>
        <taxon>Eukaryota</taxon>
        <taxon>Metazoa</taxon>
        <taxon>Chordata</taxon>
        <taxon>Craniata</taxon>
        <taxon>Vertebrata</taxon>
        <taxon>Euteleostomi</taxon>
        <taxon>Actinopterygii</taxon>
        <taxon>Neopterygii</taxon>
        <taxon>Teleostei</taxon>
        <taxon>Neoteleostei</taxon>
        <taxon>Acanthomorphata</taxon>
        <taxon>Ovalentaria</taxon>
        <taxon>Atherinomorphae</taxon>
        <taxon>Cyprinodontiformes</taxon>
        <taxon>Nothobranchiidae</taxon>
        <taxon>Nothobranchius</taxon>
    </lineage>
</organism>
<reference evidence="1" key="2">
    <citation type="submission" date="2016-06" db="EMBL/GenBank/DDBJ databases">
        <title>The genome of a short-lived fish provides insights into sex chromosome evolution and the genetic control of aging.</title>
        <authorList>
            <person name="Reichwald K."/>
            <person name="Felder M."/>
            <person name="Petzold A."/>
            <person name="Koch P."/>
            <person name="Groth M."/>
            <person name="Platzer M."/>
        </authorList>
    </citation>
    <scope>NUCLEOTIDE SEQUENCE</scope>
    <source>
        <tissue evidence="1">Brain</tissue>
    </source>
</reference>
<feature type="non-terminal residue" evidence="1">
    <location>
        <position position="1"/>
    </location>
</feature>
<protein>
    <submittedName>
        <fullName evidence="1">Uncharacterized protein</fullName>
    </submittedName>
</protein>
<dbReference type="EMBL" id="HAEC01012792">
    <property type="protein sequence ID" value="SBQ81009.1"/>
    <property type="molecule type" value="Transcribed_RNA"/>
</dbReference>
<proteinExistence type="predicted"/>